<protein>
    <submittedName>
        <fullName evidence="1">Uncharacterized protein</fullName>
    </submittedName>
</protein>
<dbReference type="Proteomes" id="UP000006718">
    <property type="component" value="Chromosome 5"/>
</dbReference>
<dbReference type="PANTHER" id="PTHR12138">
    <property type="entry name" value="PRIMATE-EXPANDED PROTEIN FAMILY"/>
    <property type="match status" value="1"/>
</dbReference>
<proteinExistence type="predicted"/>
<keyword evidence="2" id="KW-1185">Reference proteome</keyword>
<dbReference type="AlphaFoldDB" id="A0A5F8AJR9"/>
<reference evidence="1" key="4">
    <citation type="submission" date="2025-09" db="UniProtKB">
        <authorList>
            <consortium name="Ensembl"/>
        </authorList>
    </citation>
    <scope>IDENTIFICATION</scope>
    <source>
        <strain evidence="1">17573</strain>
    </source>
</reference>
<evidence type="ECO:0000313" key="2">
    <source>
        <dbReference type="Proteomes" id="UP000006718"/>
    </source>
</evidence>
<dbReference type="PANTHER" id="PTHR12138:SF152">
    <property type="entry name" value="C2H2-TYPE DOMAIN-CONTAINING PROTEIN"/>
    <property type="match status" value="1"/>
</dbReference>
<dbReference type="VEuPathDB" id="HostDB:ENSMMUG00000049670"/>
<organism evidence="1 2">
    <name type="scientific">Macaca mulatta</name>
    <name type="common">Rhesus macaque</name>
    <dbReference type="NCBI Taxonomy" id="9544"/>
    <lineage>
        <taxon>Eukaryota</taxon>
        <taxon>Metazoa</taxon>
        <taxon>Chordata</taxon>
        <taxon>Craniata</taxon>
        <taxon>Vertebrata</taxon>
        <taxon>Euteleostomi</taxon>
        <taxon>Mammalia</taxon>
        <taxon>Eutheria</taxon>
        <taxon>Euarchontoglires</taxon>
        <taxon>Primates</taxon>
        <taxon>Haplorrhini</taxon>
        <taxon>Catarrhini</taxon>
        <taxon>Cercopithecidae</taxon>
        <taxon>Cercopithecinae</taxon>
        <taxon>Macaca</taxon>
    </lineage>
</organism>
<dbReference type="Ensembl" id="ENSMMUT00000083695.1">
    <property type="protein sequence ID" value="ENSMMUP00000077266.1"/>
    <property type="gene ID" value="ENSMMUG00000049670.1"/>
</dbReference>
<reference evidence="2" key="1">
    <citation type="journal article" date="2007" name="Science">
        <title>Evolutionary and biomedical insights from the rhesus macaque genome.</title>
        <authorList>
            <person name="Gibbs R.A."/>
            <person name="Rogers J."/>
            <person name="Katze M.G."/>
            <person name="Bumgarner R."/>
            <person name="Weinstock G.M."/>
            <person name="Mardis E.R."/>
            <person name="Remington K.A."/>
            <person name="Strausberg R.L."/>
            <person name="Venter J.C."/>
            <person name="Wilson R.K."/>
            <person name="Batzer M.A."/>
            <person name="Bustamante C.D."/>
            <person name="Eichler E.E."/>
            <person name="Hahn M.W."/>
            <person name="Hardison R.C."/>
            <person name="Makova K.D."/>
            <person name="Miller W."/>
            <person name="Milosavljevic A."/>
            <person name="Palermo R.E."/>
            <person name="Siepel A."/>
            <person name="Sikela J.M."/>
            <person name="Attaway T."/>
            <person name="Bell S."/>
            <person name="Bernard K.E."/>
            <person name="Buhay C.J."/>
            <person name="Chandrabose M.N."/>
            <person name="Dao M."/>
            <person name="Davis C."/>
            <person name="Delehaunty K.D."/>
            <person name="Ding Y."/>
            <person name="Dinh H.H."/>
            <person name="Dugan-Rocha S."/>
            <person name="Fulton L.A."/>
            <person name="Gabisi R.A."/>
            <person name="Garner T.T."/>
            <person name="Godfrey J."/>
            <person name="Hawes A.C."/>
            <person name="Hernandez J."/>
            <person name="Hines S."/>
            <person name="Holder M."/>
            <person name="Hume J."/>
            <person name="Jhangiani S.N."/>
            <person name="Joshi V."/>
            <person name="Khan Z.M."/>
            <person name="Kirkness E.F."/>
            <person name="Cree A."/>
            <person name="Fowler R.G."/>
            <person name="Lee S."/>
            <person name="Lewis L.R."/>
            <person name="Li Z."/>
            <person name="Liu Y.-S."/>
            <person name="Moore S.M."/>
            <person name="Muzny D."/>
            <person name="Nazareth L.V."/>
            <person name="Ngo D.N."/>
            <person name="Okwuonu G.O."/>
            <person name="Pai G."/>
            <person name="Parker D."/>
            <person name="Paul H.A."/>
            <person name="Pfannkoch C."/>
            <person name="Pohl C.S."/>
            <person name="Rogers Y.-H.C."/>
            <person name="Ruiz S.J."/>
            <person name="Sabo A."/>
            <person name="Santibanez J."/>
            <person name="Schneider B.W."/>
            <person name="Smith S.M."/>
            <person name="Sodergren E."/>
            <person name="Svatek A.F."/>
            <person name="Utterback T.R."/>
            <person name="Vattathil S."/>
            <person name="Warren W."/>
            <person name="White C.S."/>
            <person name="Chinwalla A.T."/>
            <person name="Feng Y."/>
            <person name="Halpern A.L."/>
            <person name="Hillier L.W."/>
            <person name="Huang X."/>
            <person name="Minx P."/>
            <person name="Nelson J.O."/>
            <person name="Pepin K.H."/>
            <person name="Qin X."/>
            <person name="Sutton G.G."/>
            <person name="Venter E."/>
            <person name="Walenz B.P."/>
            <person name="Wallis J.W."/>
            <person name="Worley K.C."/>
            <person name="Yang S.-P."/>
            <person name="Jones S.M."/>
            <person name="Marra M.A."/>
            <person name="Rocchi M."/>
            <person name="Schein J.E."/>
            <person name="Baertsch R."/>
            <person name="Clarke L."/>
            <person name="Csuros M."/>
            <person name="Glasscock J."/>
            <person name="Harris R.A."/>
            <person name="Havlak P."/>
            <person name="Jackson A.R."/>
            <person name="Jiang H."/>
            <person name="Liu Y."/>
            <person name="Messina D.N."/>
            <person name="Shen Y."/>
            <person name="Song H.X.-Z."/>
            <person name="Wylie T."/>
            <person name="Zhang L."/>
            <person name="Birney E."/>
            <person name="Han K."/>
            <person name="Konkel M.K."/>
            <person name="Lee J."/>
            <person name="Smit A.F.A."/>
            <person name="Ullmer B."/>
            <person name="Wang H."/>
            <person name="Xing J."/>
            <person name="Burhans R."/>
            <person name="Cheng Z."/>
            <person name="Karro J.E."/>
            <person name="Ma J."/>
            <person name="Raney B."/>
            <person name="She X."/>
            <person name="Cox M.J."/>
            <person name="Demuth J.P."/>
            <person name="Dumas L.J."/>
            <person name="Han S.-G."/>
            <person name="Hopkins J."/>
            <person name="Karimpour-Fard A."/>
            <person name="Kim Y.H."/>
            <person name="Pollack J.R."/>
            <person name="Vinar T."/>
            <person name="Addo-Quaye C."/>
            <person name="Degenhardt J."/>
            <person name="Denby A."/>
            <person name="Hubisz M.J."/>
            <person name="Indap A."/>
            <person name="Kosiol C."/>
            <person name="Lahn B.T."/>
            <person name="Lawson H.A."/>
            <person name="Marklein A."/>
            <person name="Nielsen R."/>
            <person name="Vallender E.J."/>
            <person name="Clark A.G."/>
            <person name="Ferguson B."/>
            <person name="Hernandez R.D."/>
            <person name="Hirani K."/>
            <person name="Kehrer-Sawatzki H."/>
            <person name="Kolb J."/>
            <person name="Patil S."/>
            <person name="Pu L.-L."/>
            <person name="Ren Y."/>
            <person name="Smith D.G."/>
            <person name="Wheeler D.A."/>
            <person name="Schenck I."/>
            <person name="Ball E.V."/>
            <person name="Chen R."/>
            <person name="Cooper D.N."/>
            <person name="Giardine B."/>
            <person name="Hsu F."/>
            <person name="Kent W.J."/>
            <person name="Lesk A."/>
            <person name="Nelson D.L."/>
            <person name="O'brien W.E."/>
            <person name="Pruefer K."/>
            <person name="Stenson P.D."/>
            <person name="Wallace J.C."/>
            <person name="Ke H."/>
            <person name="Liu X.-M."/>
            <person name="Wang P."/>
            <person name="Xiang A.P."/>
            <person name="Yang F."/>
            <person name="Barber G.P."/>
            <person name="Haussler D."/>
            <person name="Karolchik D."/>
            <person name="Kern A.D."/>
            <person name="Kuhn R.M."/>
            <person name="Smith K.E."/>
            <person name="Zwieg A.S."/>
        </authorList>
    </citation>
    <scope>NUCLEOTIDE SEQUENCE [LARGE SCALE GENOMIC DNA]</scope>
    <source>
        <strain evidence="2">17573</strain>
    </source>
</reference>
<dbReference type="OMA" id="SACHHIQ"/>
<dbReference type="PRINTS" id="PR02045">
    <property type="entry name" value="F138DOMAIN"/>
</dbReference>
<accession>A0A5F8AJR9</accession>
<sequence length="135" mass="14408">MISAHCNLHPPGSSHSPASASLVAGITDTCHHVQLIFVFFVEKGFHHVGHAGLELLTSGDPLTSASQSTGITSVSHRAHPKFIYIFNGDRVLTCCPGWSKLLGSSDPPASTSQSAGITGMSYYAWPKFFNVQKLN</sequence>
<dbReference type="GeneTree" id="ENSGT01120000271815"/>
<reference evidence="1" key="3">
    <citation type="submission" date="2025-08" db="UniProtKB">
        <authorList>
            <consortium name="Ensembl"/>
        </authorList>
    </citation>
    <scope>IDENTIFICATION</scope>
    <source>
        <strain evidence="1">17573</strain>
    </source>
</reference>
<dbReference type="InParanoid" id="A0A5F8AJR9"/>
<evidence type="ECO:0000313" key="1">
    <source>
        <dbReference type="Ensembl" id="ENSMMUP00000077266.1"/>
    </source>
</evidence>
<name>A0A5F8AJR9_MACMU</name>
<reference evidence="1" key="2">
    <citation type="submission" date="2019-01" db="EMBL/GenBank/DDBJ databases">
        <authorList>
            <person name="Graves T."/>
            <person name="Eichler E.E."/>
            <person name="Wilson R.K."/>
        </authorList>
    </citation>
    <scope>NUCLEOTIDE SEQUENCE [LARGE SCALE GENOMIC DNA]</scope>
    <source>
        <strain evidence="1">17573</strain>
    </source>
</reference>